<dbReference type="InterPro" id="IPR038725">
    <property type="entry name" value="YdaG_split_barrel_FMN-bd"/>
</dbReference>
<evidence type="ECO:0000313" key="4">
    <source>
        <dbReference type="Proteomes" id="UP000323522"/>
    </source>
</evidence>
<dbReference type="RefSeq" id="WP_149504619.1">
    <property type="nucleotide sequence ID" value="NZ_CP035708.1"/>
</dbReference>
<dbReference type="PANTHER" id="PTHR34818:SF1">
    <property type="entry name" value="PROTEIN BLI-3"/>
    <property type="match status" value="1"/>
</dbReference>
<dbReference type="InterPro" id="IPR052917">
    <property type="entry name" value="Stress-Dev_Protein"/>
</dbReference>
<organism evidence="3 4">
    <name type="scientific">Sphaerotilus sulfidivorans</name>
    <dbReference type="NCBI Taxonomy" id="639200"/>
    <lineage>
        <taxon>Bacteria</taxon>
        <taxon>Pseudomonadati</taxon>
        <taxon>Pseudomonadota</taxon>
        <taxon>Betaproteobacteria</taxon>
        <taxon>Burkholderiales</taxon>
        <taxon>Sphaerotilaceae</taxon>
        <taxon>Sphaerotilus</taxon>
    </lineage>
</organism>
<dbReference type="Gene3D" id="2.30.110.10">
    <property type="entry name" value="Electron Transport, Fmn-binding Protein, Chain A"/>
    <property type="match status" value="1"/>
</dbReference>
<dbReference type="Proteomes" id="UP000323522">
    <property type="component" value="Chromosome"/>
</dbReference>
<protein>
    <submittedName>
        <fullName evidence="2">General stress protein 26</fullName>
    </submittedName>
</protein>
<sequence>MSQHKDHPLAAQRQLADLIGKDRFAMLTEPGTGELLESRPMTLLEFDAQGLLWFFCRRQADARPHPVNLAFSDEVHSTFVSIAGRAEQVDDRERIHALWTAAARPWFPDGPDSPDLALLKIVPLKVEYWDAPDSRVVRGLALAASILSGSPVGLGEHGVLSSVRSEPAPR</sequence>
<reference evidence="2 5" key="2">
    <citation type="submission" date="2024-06" db="EMBL/GenBank/DDBJ databases">
        <title>Genomic Encyclopedia of Type Strains, Phase IV (KMG-IV): sequencing the most valuable type-strain genomes for metagenomic binning, comparative biology and taxonomic classification.</title>
        <authorList>
            <person name="Goeker M."/>
        </authorList>
    </citation>
    <scope>NUCLEOTIDE SEQUENCE [LARGE SCALE GENOMIC DNA]</scope>
    <source>
        <strain evidence="2 5">D-501</strain>
    </source>
</reference>
<dbReference type="KEGG" id="snn:EWH46_15105"/>
<dbReference type="EMBL" id="JBEPLS010000012">
    <property type="protein sequence ID" value="MET3605097.1"/>
    <property type="molecule type" value="Genomic_DNA"/>
</dbReference>
<proteinExistence type="predicted"/>
<keyword evidence="5" id="KW-1185">Reference proteome</keyword>
<dbReference type="AlphaFoldDB" id="A0A5C1Q5A6"/>
<dbReference type="Proteomes" id="UP001549111">
    <property type="component" value="Unassembled WGS sequence"/>
</dbReference>
<gene>
    <name evidence="2" type="ORF">ABIC99_002922</name>
    <name evidence="3" type="ORF">EWH46_15105</name>
</gene>
<reference evidence="3 4" key="1">
    <citation type="submission" date="2019-02" db="EMBL/GenBank/DDBJ databases">
        <title>Complete Genome Sequence and Methylome Analysis of Sphaerotilus natans subsp. sulfidivorans D-507.</title>
        <authorList>
            <person name="Fomenkov A."/>
            <person name="Gridneva E."/>
            <person name="Smolyakov D."/>
            <person name="Dubinina G."/>
            <person name="Vincze T."/>
            <person name="Grabovich M."/>
            <person name="Roberts R.J."/>
        </authorList>
    </citation>
    <scope>NUCLEOTIDE SEQUENCE [LARGE SCALE GENOMIC DNA]</scope>
    <source>
        <strain evidence="3 4">D-507</strain>
    </source>
</reference>
<dbReference type="Pfam" id="PF16242">
    <property type="entry name" value="Pyrid_ox_like"/>
    <property type="match status" value="1"/>
</dbReference>
<feature type="domain" description="General stress protein FMN-binding split barrel" evidence="1">
    <location>
        <begin position="12"/>
        <end position="150"/>
    </location>
</feature>
<name>A0A5C1Q5A6_9BURK</name>
<dbReference type="SUPFAM" id="SSF50475">
    <property type="entry name" value="FMN-binding split barrel"/>
    <property type="match status" value="1"/>
</dbReference>
<dbReference type="InterPro" id="IPR012349">
    <property type="entry name" value="Split_barrel_FMN-bd"/>
</dbReference>
<evidence type="ECO:0000313" key="2">
    <source>
        <dbReference type="EMBL" id="MET3605097.1"/>
    </source>
</evidence>
<accession>A0A5C1Q5A6</accession>
<dbReference type="EMBL" id="CP035708">
    <property type="protein sequence ID" value="QEN01966.1"/>
    <property type="molecule type" value="Genomic_DNA"/>
</dbReference>
<dbReference type="PANTHER" id="PTHR34818">
    <property type="entry name" value="PROTEIN BLI-3"/>
    <property type="match status" value="1"/>
</dbReference>
<evidence type="ECO:0000313" key="3">
    <source>
        <dbReference type="EMBL" id="QEN01966.1"/>
    </source>
</evidence>
<evidence type="ECO:0000313" key="5">
    <source>
        <dbReference type="Proteomes" id="UP001549111"/>
    </source>
</evidence>
<dbReference type="OrthoDB" id="1432662at2"/>
<evidence type="ECO:0000259" key="1">
    <source>
        <dbReference type="Pfam" id="PF16242"/>
    </source>
</evidence>